<proteinExistence type="predicted"/>
<dbReference type="KEGG" id="rain:Rai3103_01900"/>
<keyword evidence="4" id="KW-0479">Metal-binding</keyword>
<dbReference type="InterPro" id="IPR017941">
    <property type="entry name" value="Rieske_2Fe-2S"/>
</dbReference>
<keyword evidence="8" id="KW-0411">Iron-sulfur</keyword>
<feature type="domain" description="Rieske" evidence="10">
    <location>
        <begin position="37"/>
        <end position="144"/>
    </location>
</feature>
<evidence type="ECO:0000256" key="6">
    <source>
        <dbReference type="ARBA" id="ARBA00023002"/>
    </source>
</evidence>
<evidence type="ECO:0000313" key="12">
    <source>
        <dbReference type="Proteomes" id="UP000386847"/>
    </source>
</evidence>
<dbReference type="SUPFAM" id="SSF55961">
    <property type="entry name" value="Bet v1-like"/>
    <property type="match status" value="1"/>
</dbReference>
<keyword evidence="3" id="KW-0001">2Fe-2S</keyword>
<keyword evidence="2" id="KW-0812">Transmembrane</keyword>
<dbReference type="AlphaFoldDB" id="A0A5Q2FDK9"/>
<evidence type="ECO:0000256" key="9">
    <source>
        <dbReference type="ARBA" id="ARBA00023136"/>
    </source>
</evidence>
<evidence type="ECO:0000256" key="5">
    <source>
        <dbReference type="ARBA" id="ARBA00022989"/>
    </source>
</evidence>
<organism evidence="11 12">
    <name type="scientific">Raineyella fluvialis</name>
    <dbReference type="NCBI Taxonomy" id="2662261"/>
    <lineage>
        <taxon>Bacteria</taxon>
        <taxon>Bacillati</taxon>
        <taxon>Actinomycetota</taxon>
        <taxon>Actinomycetes</taxon>
        <taxon>Propionibacteriales</taxon>
        <taxon>Propionibacteriaceae</taxon>
        <taxon>Raineyella</taxon>
    </lineage>
</organism>
<dbReference type="Gene3D" id="3.90.380.10">
    <property type="entry name" value="Naphthalene 1,2-dioxygenase Alpha Subunit, Chain A, domain 1"/>
    <property type="match status" value="1"/>
</dbReference>
<keyword evidence="9" id="KW-0472">Membrane</keyword>
<dbReference type="PROSITE" id="PS51296">
    <property type="entry name" value="RIESKE"/>
    <property type="match status" value="1"/>
</dbReference>
<dbReference type="InterPro" id="IPR021028">
    <property type="entry name" value="Homotrim_ring_OHase_catalytic"/>
</dbReference>
<name>A0A5Q2FDK9_9ACTN</name>
<evidence type="ECO:0000256" key="7">
    <source>
        <dbReference type="ARBA" id="ARBA00023004"/>
    </source>
</evidence>
<gene>
    <name evidence="11" type="ORF">Rai3103_01900</name>
</gene>
<dbReference type="GO" id="GO:0016705">
    <property type="term" value="F:oxidoreductase activity, acting on paired donors, with incorporation or reduction of molecular oxygen"/>
    <property type="evidence" value="ECO:0007669"/>
    <property type="project" value="UniProtKB-ARBA"/>
</dbReference>
<dbReference type="PANTHER" id="PTHR21266:SF32">
    <property type="entry name" value="CHOLESTEROL 7-DESATURASE NVD"/>
    <property type="match status" value="1"/>
</dbReference>
<dbReference type="Gene3D" id="2.20.25.10">
    <property type="match status" value="1"/>
</dbReference>
<dbReference type="Pfam" id="PF11723">
    <property type="entry name" value="Aromatic_hydrox"/>
    <property type="match status" value="1"/>
</dbReference>
<dbReference type="SUPFAM" id="SSF50022">
    <property type="entry name" value="ISP domain"/>
    <property type="match status" value="1"/>
</dbReference>
<dbReference type="GO" id="GO:0051537">
    <property type="term" value="F:2 iron, 2 sulfur cluster binding"/>
    <property type="evidence" value="ECO:0007669"/>
    <property type="project" value="UniProtKB-KW"/>
</dbReference>
<dbReference type="EMBL" id="CP045725">
    <property type="protein sequence ID" value="QGF25032.1"/>
    <property type="molecule type" value="Genomic_DNA"/>
</dbReference>
<dbReference type="InterPro" id="IPR036922">
    <property type="entry name" value="Rieske_2Fe-2S_sf"/>
</dbReference>
<keyword evidence="6" id="KW-0560">Oxidoreductase</keyword>
<evidence type="ECO:0000313" key="11">
    <source>
        <dbReference type="EMBL" id="QGF25032.1"/>
    </source>
</evidence>
<comment type="subcellular location">
    <subcellularLocation>
        <location evidence="1">Membrane</location>
    </subcellularLocation>
</comment>
<dbReference type="InterPro" id="IPR050584">
    <property type="entry name" value="Cholesterol_7-desaturase"/>
</dbReference>
<dbReference type="Proteomes" id="UP000386847">
    <property type="component" value="Chromosome"/>
</dbReference>
<evidence type="ECO:0000256" key="1">
    <source>
        <dbReference type="ARBA" id="ARBA00004370"/>
    </source>
</evidence>
<dbReference type="PANTHER" id="PTHR21266">
    <property type="entry name" value="IRON-SULFUR DOMAIN CONTAINING PROTEIN"/>
    <property type="match status" value="1"/>
</dbReference>
<dbReference type="GO" id="GO:0046872">
    <property type="term" value="F:metal ion binding"/>
    <property type="evidence" value="ECO:0007669"/>
    <property type="project" value="UniProtKB-KW"/>
</dbReference>
<dbReference type="GO" id="GO:0004497">
    <property type="term" value="F:monooxygenase activity"/>
    <property type="evidence" value="ECO:0007669"/>
    <property type="project" value="UniProtKB-ARBA"/>
</dbReference>
<dbReference type="GO" id="GO:0005737">
    <property type="term" value="C:cytoplasm"/>
    <property type="evidence" value="ECO:0007669"/>
    <property type="project" value="TreeGrafter"/>
</dbReference>
<keyword evidence="7" id="KW-0408">Iron</keyword>
<keyword evidence="12" id="KW-1185">Reference proteome</keyword>
<protein>
    <submittedName>
        <fullName evidence="11">Rieske 2Fe-2S domain-containing protein</fullName>
    </submittedName>
</protein>
<evidence type="ECO:0000256" key="3">
    <source>
        <dbReference type="ARBA" id="ARBA00022714"/>
    </source>
</evidence>
<accession>A0A5Q2FDK9</accession>
<evidence type="ECO:0000256" key="4">
    <source>
        <dbReference type="ARBA" id="ARBA00022723"/>
    </source>
</evidence>
<evidence type="ECO:0000256" key="2">
    <source>
        <dbReference type="ARBA" id="ARBA00022692"/>
    </source>
</evidence>
<evidence type="ECO:0000256" key="8">
    <source>
        <dbReference type="ARBA" id="ARBA00023014"/>
    </source>
</evidence>
<sequence>MTGSESTTTNTAIGNSARVARQYGPYVQADWGFANHWYPACFSDEVEVNGVVGVTIGGHDIAITRDEDGQVHAIADRCLHRGVKLSAKPMCFANKTVTCWYHGYTYNAESGNLDTIVGSPDDKLIGTVGVRTYPSEDLAGLIFVFVGEEDYTPPPLDSDLPMLVTDKKTPHFRNPNIITKGMRRKLYGNWRLAAENGLDPGHLLVHWDNKIVVALDRAMPLGMKALKDDATESIDIEDGPKGVMNRYDLPENYQPVFENPMVDIKARGGTMYEPFRVSCWLPATLMVENWPIPGITQYEFYVPIDDHHHMYFEVIADTATTEAERKEFDFKYENFYKPLGLLDFNNNDVFAREATEEHYQRFDGWNNEVLSDMDYSVVAWRKQAATHGRGFFQSPYLDED</sequence>
<dbReference type="Gene3D" id="2.20.25.680">
    <property type="match status" value="1"/>
</dbReference>
<dbReference type="Pfam" id="PF00355">
    <property type="entry name" value="Rieske"/>
    <property type="match status" value="1"/>
</dbReference>
<dbReference type="GO" id="GO:0016020">
    <property type="term" value="C:membrane"/>
    <property type="evidence" value="ECO:0007669"/>
    <property type="project" value="UniProtKB-SubCell"/>
</dbReference>
<reference evidence="11 12" key="1">
    <citation type="submission" date="2019-10" db="EMBL/GenBank/DDBJ databases">
        <title>Genomic analysis of Raineyella sp. CBA3103.</title>
        <authorList>
            <person name="Roh S.W."/>
        </authorList>
    </citation>
    <scope>NUCLEOTIDE SEQUENCE [LARGE SCALE GENOMIC DNA]</scope>
    <source>
        <strain evidence="11 12">CBA3103</strain>
    </source>
</reference>
<keyword evidence="5" id="KW-1133">Transmembrane helix</keyword>
<evidence type="ECO:0000259" key="10">
    <source>
        <dbReference type="PROSITE" id="PS51296"/>
    </source>
</evidence>